<keyword evidence="1" id="KW-0472">Membrane</keyword>
<keyword evidence="1" id="KW-1133">Transmembrane helix</keyword>
<sequence length="48" mass="5286">MSTLILEPQTIGIISVISFTIVLLVYYPCRTSFCCSDFSSLVLSVVII</sequence>
<organism evidence="2">
    <name type="scientific">Arundo donax</name>
    <name type="common">Giant reed</name>
    <name type="synonym">Donax arundinaceus</name>
    <dbReference type="NCBI Taxonomy" id="35708"/>
    <lineage>
        <taxon>Eukaryota</taxon>
        <taxon>Viridiplantae</taxon>
        <taxon>Streptophyta</taxon>
        <taxon>Embryophyta</taxon>
        <taxon>Tracheophyta</taxon>
        <taxon>Spermatophyta</taxon>
        <taxon>Magnoliopsida</taxon>
        <taxon>Liliopsida</taxon>
        <taxon>Poales</taxon>
        <taxon>Poaceae</taxon>
        <taxon>PACMAD clade</taxon>
        <taxon>Arundinoideae</taxon>
        <taxon>Arundineae</taxon>
        <taxon>Arundo</taxon>
    </lineage>
</organism>
<accession>A0A0A8Z6Y2</accession>
<dbReference type="AlphaFoldDB" id="A0A0A8Z6Y2"/>
<keyword evidence="1" id="KW-0812">Transmembrane</keyword>
<proteinExistence type="predicted"/>
<reference evidence="2" key="2">
    <citation type="journal article" date="2015" name="Data Brief">
        <title>Shoot transcriptome of the giant reed, Arundo donax.</title>
        <authorList>
            <person name="Barrero R.A."/>
            <person name="Guerrero F.D."/>
            <person name="Moolhuijzen P."/>
            <person name="Goolsby J.A."/>
            <person name="Tidwell J."/>
            <person name="Bellgard S.E."/>
            <person name="Bellgard M.I."/>
        </authorList>
    </citation>
    <scope>NUCLEOTIDE SEQUENCE</scope>
    <source>
        <tissue evidence="2">Shoot tissue taken approximately 20 cm above the soil surface</tissue>
    </source>
</reference>
<name>A0A0A8Z6Y2_ARUDO</name>
<feature type="transmembrane region" description="Helical" evidence="1">
    <location>
        <begin position="12"/>
        <end position="28"/>
    </location>
</feature>
<evidence type="ECO:0000256" key="1">
    <source>
        <dbReference type="SAM" id="Phobius"/>
    </source>
</evidence>
<reference evidence="2" key="1">
    <citation type="submission" date="2014-09" db="EMBL/GenBank/DDBJ databases">
        <authorList>
            <person name="Magalhaes I.L.F."/>
            <person name="Oliveira U."/>
            <person name="Santos F.R."/>
            <person name="Vidigal T.H.D.A."/>
            <person name="Brescovit A.D."/>
            <person name="Santos A.J."/>
        </authorList>
    </citation>
    <scope>NUCLEOTIDE SEQUENCE</scope>
    <source>
        <tissue evidence="2">Shoot tissue taken approximately 20 cm above the soil surface</tissue>
    </source>
</reference>
<evidence type="ECO:0000313" key="2">
    <source>
        <dbReference type="EMBL" id="JAD35139.1"/>
    </source>
</evidence>
<dbReference type="EMBL" id="GBRH01262756">
    <property type="protein sequence ID" value="JAD35139.1"/>
    <property type="molecule type" value="Transcribed_RNA"/>
</dbReference>
<protein>
    <submittedName>
        <fullName evidence="2">Uncharacterized protein</fullName>
    </submittedName>
</protein>